<sequence>MKVHSRKLNDVDFKDMRALLLEEGPNEWNYLTHESIDHQFSLIKEEKAIAVLAEGDRIVGFSVLIFRGACSGKVEKYSLLAQTAYINDVVVSARHSGKGLGCDLLLEAVSLASRDGCDSVYIERHEDNVASAGMMRKAGFEIVDTFHDPKKRSSGSRNTVMLCKKT</sequence>
<evidence type="ECO:0000259" key="1">
    <source>
        <dbReference type="PROSITE" id="PS51186"/>
    </source>
</evidence>
<dbReference type="PROSITE" id="PS51186">
    <property type="entry name" value="GNAT"/>
    <property type="match status" value="1"/>
</dbReference>
<name>A0ABT3TCI6_9GAMM</name>
<dbReference type="SUPFAM" id="SSF55729">
    <property type="entry name" value="Acyl-CoA N-acyltransferases (Nat)"/>
    <property type="match status" value="1"/>
</dbReference>
<proteinExistence type="predicted"/>
<dbReference type="InterPro" id="IPR000182">
    <property type="entry name" value="GNAT_dom"/>
</dbReference>
<accession>A0ABT3TCI6</accession>
<dbReference type="Proteomes" id="UP001143362">
    <property type="component" value="Unassembled WGS sequence"/>
</dbReference>
<comment type="caution">
    <text evidence="2">The sequence shown here is derived from an EMBL/GenBank/DDBJ whole genome shotgun (WGS) entry which is preliminary data.</text>
</comment>
<feature type="domain" description="N-acetyltransferase" evidence="1">
    <location>
        <begin position="3"/>
        <end position="166"/>
    </location>
</feature>
<evidence type="ECO:0000313" key="3">
    <source>
        <dbReference type="Proteomes" id="UP001143362"/>
    </source>
</evidence>
<evidence type="ECO:0000313" key="2">
    <source>
        <dbReference type="EMBL" id="MCX2979890.1"/>
    </source>
</evidence>
<dbReference type="Gene3D" id="3.40.630.30">
    <property type="match status" value="1"/>
</dbReference>
<dbReference type="RefSeq" id="WP_279243878.1">
    <property type="nucleotide sequence ID" value="NZ_SHNN01000001.1"/>
</dbReference>
<dbReference type="EMBL" id="SHNN01000001">
    <property type="protein sequence ID" value="MCX2979890.1"/>
    <property type="molecule type" value="Genomic_DNA"/>
</dbReference>
<protein>
    <submittedName>
        <fullName evidence="2">GNAT family N-acetyltransferase</fullName>
    </submittedName>
</protein>
<organism evidence="2 3">
    <name type="scientific">Candidatus Litorirhabdus singularis</name>
    <dbReference type="NCBI Taxonomy" id="2518993"/>
    <lineage>
        <taxon>Bacteria</taxon>
        <taxon>Pseudomonadati</taxon>
        <taxon>Pseudomonadota</taxon>
        <taxon>Gammaproteobacteria</taxon>
        <taxon>Cellvibrionales</taxon>
        <taxon>Halieaceae</taxon>
        <taxon>Candidatus Litorirhabdus</taxon>
    </lineage>
</organism>
<keyword evidence="3" id="KW-1185">Reference proteome</keyword>
<dbReference type="CDD" id="cd04301">
    <property type="entry name" value="NAT_SF"/>
    <property type="match status" value="1"/>
</dbReference>
<reference evidence="2" key="1">
    <citation type="submission" date="2019-02" db="EMBL/GenBank/DDBJ databases">
        <authorList>
            <person name="Li S.-H."/>
        </authorList>
    </citation>
    <scope>NUCLEOTIDE SEQUENCE</scope>
    <source>
        <strain evidence="2">IMCC14734</strain>
    </source>
</reference>
<gene>
    <name evidence="2" type="ORF">EYC98_03325</name>
</gene>
<dbReference type="InterPro" id="IPR016181">
    <property type="entry name" value="Acyl_CoA_acyltransferase"/>
</dbReference>
<dbReference type="Pfam" id="PF00583">
    <property type="entry name" value="Acetyltransf_1"/>
    <property type="match status" value="1"/>
</dbReference>